<dbReference type="InterPro" id="IPR004149">
    <property type="entry name" value="Znf_DNAligase_C4"/>
</dbReference>
<evidence type="ECO:0000256" key="4">
    <source>
        <dbReference type="ARBA" id="ARBA00022763"/>
    </source>
</evidence>
<evidence type="ECO:0000313" key="10">
    <source>
        <dbReference type="EMBL" id="SUP58952.1"/>
    </source>
</evidence>
<evidence type="ECO:0000256" key="5">
    <source>
        <dbReference type="ARBA" id="ARBA00022833"/>
    </source>
</evidence>
<evidence type="ECO:0000256" key="3">
    <source>
        <dbReference type="ARBA" id="ARBA00022723"/>
    </source>
</evidence>
<dbReference type="EMBL" id="UHIV01000004">
    <property type="protein sequence ID" value="SUP58952.1"/>
    <property type="molecule type" value="Genomic_DNA"/>
</dbReference>
<dbReference type="Proteomes" id="UP000254621">
    <property type="component" value="Unassembled WGS sequence"/>
</dbReference>
<protein>
    <submittedName>
        <fullName evidence="10">DNA ligase</fullName>
        <ecNumber evidence="10">6.5.1.2</ecNumber>
    </submittedName>
</protein>
<name>A0A380P389_WEIVI</name>
<keyword evidence="2" id="KW-0235">DNA replication</keyword>
<dbReference type="Pfam" id="PF03119">
    <property type="entry name" value="DNA_ligase_ZBD"/>
    <property type="match status" value="1"/>
</dbReference>
<dbReference type="GO" id="GO:0046872">
    <property type="term" value="F:metal ion binding"/>
    <property type="evidence" value="ECO:0007669"/>
    <property type="project" value="UniProtKB-KW"/>
</dbReference>
<evidence type="ECO:0000313" key="11">
    <source>
        <dbReference type="Proteomes" id="UP000254621"/>
    </source>
</evidence>
<sequence>MTPTAIMDPVQLAGTTVSRASLHNPDYLQAKDIRIGDTVLLHKAGDIIPEISEVVLGKRPEASEPYQIPTLCPACEQELVHVDGEVVLRCINPLCPAQIQESITHFASRQAMNIDGLGPKLSHNYWNII</sequence>
<accession>A0A380P389</accession>
<evidence type="ECO:0000256" key="2">
    <source>
        <dbReference type="ARBA" id="ARBA00022705"/>
    </source>
</evidence>
<gene>
    <name evidence="10" type="primary">ligA_3</name>
    <name evidence="10" type="ORF">NCTC13645_01203</name>
</gene>
<dbReference type="SUPFAM" id="SSF47781">
    <property type="entry name" value="RuvA domain 2-like"/>
    <property type="match status" value="1"/>
</dbReference>
<dbReference type="GO" id="GO:0006260">
    <property type="term" value="P:DNA replication"/>
    <property type="evidence" value="ECO:0007669"/>
    <property type="project" value="UniProtKB-KW"/>
</dbReference>
<evidence type="ECO:0000256" key="8">
    <source>
        <dbReference type="ARBA" id="ARBA00023204"/>
    </source>
</evidence>
<evidence type="ECO:0000256" key="7">
    <source>
        <dbReference type="ARBA" id="ARBA00023027"/>
    </source>
</evidence>
<keyword evidence="5" id="KW-0862">Zinc</keyword>
<dbReference type="GO" id="GO:0003911">
    <property type="term" value="F:DNA ligase (NAD+) activity"/>
    <property type="evidence" value="ECO:0007669"/>
    <property type="project" value="UniProtKB-EC"/>
</dbReference>
<dbReference type="GO" id="GO:0006281">
    <property type="term" value="P:DNA repair"/>
    <property type="evidence" value="ECO:0007669"/>
    <property type="project" value="UniProtKB-KW"/>
</dbReference>
<dbReference type="Gene3D" id="2.40.50.140">
    <property type="entry name" value="Nucleic acid-binding proteins"/>
    <property type="match status" value="1"/>
</dbReference>
<keyword evidence="4" id="KW-0227">DNA damage</keyword>
<evidence type="ECO:0000256" key="6">
    <source>
        <dbReference type="ARBA" id="ARBA00022842"/>
    </source>
</evidence>
<evidence type="ECO:0000259" key="9">
    <source>
        <dbReference type="SMART" id="SM00532"/>
    </source>
</evidence>
<dbReference type="Gene3D" id="6.20.10.30">
    <property type="match status" value="1"/>
</dbReference>
<evidence type="ECO:0000256" key="1">
    <source>
        <dbReference type="ARBA" id="ARBA00022598"/>
    </source>
</evidence>
<keyword evidence="7" id="KW-0520">NAD</keyword>
<keyword evidence="8" id="KW-0234">DNA repair</keyword>
<dbReference type="Gene3D" id="1.10.150.20">
    <property type="entry name" value="5' to 3' exonuclease, C-terminal subdomain"/>
    <property type="match status" value="1"/>
</dbReference>
<dbReference type="InterPro" id="IPR012340">
    <property type="entry name" value="NA-bd_OB-fold"/>
</dbReference>
<keyword evidence="1 10" id="KW-0436">Ligase</keyword>
<reference evidence="10 11" key="1">
    <citation type="submission" date="2018-06" db="EMBL/GenBank/DDBJ databases">
        <authorList>
            <consortium name="Pathogen Informatics"/>
            <person name="Doyle S."/>
        </authorList>
    </citation>
    <scope>NUCLEOTIDE SEQUENCE [LARGE SCALE GENOMIC DNA]</scope>
    <source>
        <strain evidence="10 11">NCTC13645</strain>
    </source>
</reference>
<dbReference type="InterPro" id="IPR010994">
    <property type="entry name" value="RuvA_2-like"/>
</dbReference>
<organism evidence="10 11">
    <name type="scientific">Weissella viridescens</name>
    <name type="common">Lactobacillus viridescens</name>
    <dbReference type="NCBI Taxonomy" id="1629"/>
    <lineage>
        <taxon>Bacteria</taxon>
        <taxon>Bacillati</taxon>
        <taxon>Bacillota</taxon>
        <taxon>Bacilli</taxon>
        <taxon>Lactobacillales</taxon>
        <taxon>Lactobacillaceae</taxon>
        <taxon>Weissella</taxon>
    </lineage>
</organism>
<dbReference type="AlphaFoldDB" id="A0A380P389"/>
<dbReference type="SUPFAM" id="SSF50249">
    <property type="entry name" value="Nucleic acid-binding proteins"/>
    <property type="match status" value="1"/>
</dbReference>
<keyword evidence="6" id="KW-0460">Magnesium</keyword>
<dbReference type="SMART" id="SM00532">
    <property type="entry name" value="LIGANc"/>
    <property type="match status" value="1"/>
</dbReference>
<proteinExistence type="predicted"/>
<dbReference type="EC" id="6.5.1.2" evidence="10"/>
<dbReference type="InterPro" id="IPR004150">
    <property type="entry name" value="NAD_DNA_ligase_OB"/>
</dbReference>
<keyword evidence="3" id="KW-0479">Metal-binding</keyword>
<dbReference type="Pfam" id="PF03120">
    <property type="entry name" value="OB_DNA_ligase"/>
    <property type="match status" value="1"/>
</dbReference>
<dbReference type="InterPro" id="IPR013840">
    <property type="entry name" value="DNAligase_N"/>
</dbReference>
<feature type="domain" description="NAD-dependent DNA ligase N-terminal" evidence="9">
    <location>
        <begin position="1"/>
        <end position="111"/>
    </location>
</feature>